<name>A0A520MZM9_9GAMM</name>
<dbReference type="AlphaFoldDB" id="A0A520MZM9"/>
<comment type="caution">
    <text evidence="2">The sequence shown here is derived from an EMBL/GenBank/DDBJ whole genome shotgun (WGS) entry which is preliminary data.</text>
</comment>
<dbReference type="Proteomes" id="UP000318710">
    <property type="component" value="Unassembled WGS sequence"/>
</dbReference>
<evidence type="ECO:0000256" key="1">
    <source>
        <dbReference type="SAM" id="SignalP"/>
    </source>
</evidence>
<organism evidence="2 3">
    <name type="scientific">SAR86 cluster bacterium</name>
    <dbReference type="NCBI Taxonomy" id="2030880"/>
    <lineage>
        <taxon>Bacteria</taxon>
        <taxon>Pseudomonadati</taxon>
        <taxon>Pseudomonadota</taxon>
        <taxon>Gammaproteobacteria</taxon>
        <taxon>SAR86 cluster</taxon>
    </lineage>
</organism>
<keyword evidence="1" id="KW-0732">Signal</keyword>
<evidence type="ECO:0000313" key="3">
    <source>
        <dbReference type="Proteomes" id="UP000318710"/>
    </source>
</evidence>
<dbReference type="EMBL" id="SHBF01000023">
    <property type="protein sequence ID" value="RZO26688.1"/>
    <property type="molecule type" value="Genomic_DNA"/>
</dbReference>
<sequence>MFIKNFISLSLILSFSLIADDHSVKIESDGTVGEFNYVTVTDPINFMMALDEFDKSECGNKWRDESNVNVSLWALRGSGSSTHFILVSYENWDLLEKGRTIFSSCKESADMLVKISNTTDVSKSWNWVTQNVLSGRTWQTNTSFAKFNFQVARGKEAEYAKAWKSMMSDQVDNTSGSFGLNAVAYGNRYANHMVYIGANSVSELNDSIAKIRTTKSYKDYTADTLDIISNVSSEMVQFVKFYTGE</sequence>
<evidence type="ECO:0000313" key="2">
    <source>
        <dbReference type="EMBL" id="RZO26688.1"/>
    </source>
</evidence>
<gene>
    <name evidence="2" type="ORF">EVA93_03845</name>
</gene>
<accession>A0A520MZM9</accession>
<feature type="signal peptide" evidence="1">
    <location>
        <begin position="1"/>
        <end position="19"/>
    </location>
</feature>
<reference evidence="2 3" key="1">
    <citation type="submission" date="2019-02" db="EMBL/GenBank/DDBJ databases">
        <title>Prokaryotic population dynamics and viral predation in marine succession experiment using metagenomics: the confinement effect.</title>
        <authorList>
            <person name="Haro-Moreno J.M."/>
            <person name="Rodriguez-Valera F."/>
            <person name="Lopez-Perez M."/>
        </authorList>
    </citation>
    <scope>NUCLEOTIDE SEQUENCE [LARGE SCALE GENOMIC DNA]</scope>
    <source>
        <strain evidence="2">MED-G160</strain>
    </source>
</reference>
<feature type="chain" id="PRO_5022164533" evidence="1">
    <location>
        <begin position="20"/>
        <end position="245"/>
    </location>
</feature>
<protein>
    <submittedName>
        <fullName evidence="2">Uncharacterized protein</fullName>
    </submittedName>
</protein>
<proteinExistence type="predicted"/>